<feature type="repeat" description="TPR" evidence="3">
    <location>
        <begin position="549"/>
        <end position="582"/>
    </location>
</feature>
<dbReference type="PANTHER" id="PTHR44858">
    <property type="entry name" value="TETRATRICOPEPTIDE REPEAT PROTEIN 6"/>
    <property type="match status" value="1"/>
</dbReference>
<dbReference type="Pfam" id="PF13414">
    <property type="entry name" value="TPR_11"/>
    <property type="match status" value="1"/>
</dbReference>
<dbReference type="SMART" id="SM00028">
    <property type="entry name" value="TPR"/>
    <property type="match status" value="7"/>
</dbReference>
<protein>
    <submittedName>
        <fullName evidence="5">Uncharacterized protein</fullName>
    </submittedName>
</protein>
<evidence type="ECO:0000313" key="5">
    <source>
        <dbReference type="EMBL" id="TRY89680.1"/>
    </source>
</evidence>
<reference evidence="5 6" key="1">
    <citation type="journal article" date="2019" name="Sci. Data">
        <title>Hybrid genome assembly and annotation of Danionella translucida.</title>
        <authorList>
            <person name="Kadobianskyi M."/>
            <person name="Schulze L."/>
            <person name="Schuelke M."/>
            <person name="Judkewitz B."/>
        </authorList>
    </citation>
    <scope>NUCLEOTIDE SEQUENCE [LARGE SCALE GENOMIC DNA]</scope>
    <source>
        <strain evidence="5 6">Bolton</strain>
    </source>
</reference>
<name>A0A553QIB7_9TELE</name>
<dbReference type="Gene3D" id="1.25.40.10">
    <property type="entry name" value="Tetratricopeptide repeat domain"/>
    <property type="match status" value="3"/>
</dbReference>
<dbReference type="Proteomes" id="UP000316079">
    <property type="component" value="Unassembled WGS sequence"/>
</dbReference>
<sequence length="853" mass="96148">MSRGQSTSSNISSTDKPLNTMALPKLKARPRIARKPVIASLAGTTKAVSLFQRPQPPAKPRSECPLSAGASSTHHTPYQQVSGEDKKNSTRADGFPTEQHQFFSGSSDETVALSSERDACQFHPDMHHNLLKNHGSTHNHNVKSSSQLLEEARIIAGVQQPCEDDQQRALKDSLEDTSVKESLLTEGDSRVPTLTDPETPQSLTEPGKDSELATDGGGHCDLMPQVINEDVIMTTGCNLTCVQRAESKSFGDIQGLSLLATWKPKKNSTGYKTIHHLCTTPLSQVMPVDLQLATRMSHTQNLSPATAHFFQQRAGYCHASPLERERLVSEGVSIDSAEVSAQTDCIFHMAKQTSDTLKDWQKIAEYYVERPRIMMCGRAKSQNEEKNEDLTYELDNLMEDSIRSVMLTKRDPSEDRRPSSAPILTPDLEPYLRLQSGFTNLSQELKHVRWQQNPICTALAGELPSDAKQTSEAISLEPYLLDAYWHRHRIYLLRNDPERALDDLNIILVNNKKHADALMSRAEIYKQRGETTLALFCYTQALEVKPDDAEIYFRRGKMYNAMGMNHLAMEDYFKTFNLDSTRTDALMIHGIHGFQNCNWTESLEDFSLILKQEPKNHKARTYRGRIFSKLGHFEKAVEDFTLAVHLNPNDWLAFYHRGCLLREIMPQRALRDLSTSVLINDSAENQSAFLHRGLVYVTLHRWQQAMADFEAVIKLDRGKFLYEMNQCDLTALSIRYAAEMKSVLGLSLVQQAVIHSFLGNDANAIVCLEQAIDTQPSPLTLILLGQTLMREHRYTESEDSLLLHALDAFNSCVNLNPDHAHALHQRGLCRIHLHDSTGVQDFNRALRINSNLY</sequence>
<dbReference type="OrthoDB" id="1658288at2759"/>
<feature type="non-terminal residue" evidence="5">
    <location>
        <position position="853"/>
    </location>
</feature>
<dbReference type="STRING" id="623744.A0A553QIB7"/>
<organism evidence="5 6">
    <name type="scientific">Danionella cerebrum</name>
    <dbReference type="NCBI Taxonomy" id="2873325"/>
    <lineage>
        <taxon>Eukaryota</taxon>
        <taxon>Metazoa</taxon>
        <taxon>Chordata</taxon>
        <taxon>Craniata</taxon>
        <taxon>Vertebrata</taxon>
        <taxon>Euteleostomi</taxon>
        <taxon>Actinopterygii</taxon>
        <taxon>Neopterygii</taxon>
        <taxon>Teleostei</taxon>
        <taxon>Ostariophysi</taxon>
        <taxon>Cypriniformes</taxon>
        <taxon>Danionidae</taxon>
        <taxon>Danioninae</taxon>
        <taxon>Danionella</taxon>
    </lineage>
</organism>
<feature type="region of interest" description="Disordered" evidence="4">
    <location>
        <begin position="1"/>
        <end position="27"/>
    </location>
</feature>
<dbReference type="InterPro" id="IPR019734">
    <property type="entry name" value="TPR_rpt"/>
</dbReference>
<feature type="repeat" description="TPR" evidence="3">
    <location>
        <begin position="686"/>
        <end position="719"/>
    </location>
</feature>
<dbReference type="Pfam" id="PF13181">
    <property type="entry name" value="TPR_8"/>
    <property type="match status" value="2"/>
</dbReference>
<feature type="region of interest" description="Disordered" evidence="4">
    <location>
        <begin position="172"/>
        <end position="217"/>
    </location>
</feature>
<comment type="caution">
    <text evidence="5">The sequence shown here is derived from an EMBL/GenBank/DDBJ whole genome shotgun (WGS) entry which is preliminary data.</text>
</comment>
<dbReference type="InterPro" id="IPR011990">
    <property type="entry name" value="TPR-like_helical_dom_sf"/>
</dbReference>
<evidence type="ECO:0000256" key="1">
    <source>
        <dbReference type="ARBA" id="ARBA00022737"/>
    </source>
</evidence>
<keyword evidence="1" id="KW-0677">Repeat</keyword>
<evidence type="ECO:0000256" key="4">
    <source>
        <dbReference type="SAM" id="MobiDB-lite"/>
    </source>
</evidence>
<dbReference type="PROSITE" id="PS50005">
    <property type="entry name" value="TPR"/>
    <property type="match status" value="4"/>
</dbReference>
<feature type="compositionally biased region" description="Polar residues" evidence="4">
    <location>
        <begin position="1"/>
        <end position="17"/>
    </location>
</feature>
<feature type="repeat" description="TPR" evidence="3">
    <location>
        <begin position="515"/>
        <end position="548"/>
    </location>
</feature>
<dbReference type="AlphaFoldDB" id="A0A553QIB7"/>
<dbReference type="InterPro" id="IPR050498">
    <property type="entry name" value="Ycf3"/>
</dbReference>
<dbReference type="SUPFAM" id="SSF48452">
    <property type="entry name" value="TPR-like"/>
    <property type="match status" value="3"/>
</dbReference>
<dbReference type="EMBL" id="SRMA01025942">
    <property type="protein sequence ID" value="TRY89680.1"/>
    <property type="molecule type" value="Genomic_DNA"/>
</dbReference>
<feature type="region of interest" description="Disordered" evidence="4">
    <location>
        <begin position="43"/>
        <end position="105"/>
    </location>
</feature>
<evidence type="ECO:0000313" key="6">
    <source>
        <dbReference type="Proteomes" id="UP000316079"/>
    </source>
</evidence>
<keyword evidence="6" id="KW-1185">Reference proteome</keyword>
<evidence type="ECO:0000256" key="3">
    <source>
        <dbReference type="PROSITE-ProRule" id="PRU00339"/>
    </source>
</evidence>
<accession>A0A553QIB7</accession>
<feature type="repeat" description="TPR" evidence="3">
    <location>
        <begin position="617"/>
        <end position="650"/>
    </location>
</feature>
<dbReference type="PANTHER" id="PTHR44858:SF1">
    <property type="entry name" value="UDP-N-ACETYLGLUCOSAMINE--PEPTIDE N-ACETYLGLUCOSAMINYLTRANSFERASE SPINDLY-RELATED"/>
    <property type="match status" value="1"/>
</dbReference>
<feature type="compositionally biased region" description="Polar residues" evidence="4">
    <location>
        <begin position="69"/>
        <end position="82"/>
    </location>
</feature>
<gene>
    <name evidence="5" type="ORF">DNTS_010125</name>
</gene>
<evidence type="ECO:0000256" key="2">
    <source>
        <dbReference type="ARBA" id="ARBA00022803"/>
    </source>
</evidence>
<proteinExistence type="predicted"/>
<keyword evidence="2 3" id="KW-0802">TPR repeat</keyword>